<gene>
    <name evidence="1" type="ORF">E3N88_39114</name>
</gene>
<accession>A0A5N6LW26</accession>
<dbReference type="AlphaFoldDB" id="A0A5N6LW26"/>
<evidence type="ECO:0000313" key="1">
    <source>
        <dbReference type="EMBL" id="KAD2805737.1"/>
    </source>
</evidence>
<dbReference type="Proteomes" id="UP000326396">
    <property type="component" value="Linkage Group LG8"/>
</dbReference>
<name>A0A5N6LW26_9ASTR</name>
<reference evidence="1 2" key="1">
    <citation type="submission" date="2019-05" db="EMBL/GenBank/DDBJ databases">
        <title>Mikania micrantha, genome provides insights into the molecular mechanism of rapid growth.</title>
        <authorList>
            <person name="Liu B."/>
        </authorList>
    </citation>
    <scope>NUCLEOTIDE SEQUENCE [LARGE SCALE GENOMIC DNA]</scope>
    <source>
        <strain evidence="1">NLD-2019</strain>
        <tissue evidence="1">Leaf</tissue>
    </source>
</reference>
<protein>
    <submittedName>
        <fullName evidence="1">Uncharacterized protein</fullName>
    </submittedName>
</protein>
<dbReference type="EMBL" id="SZYD01000018">
    <property type="protein sequence ID" value="KAD2805737.1"/>
    <property type="molecule type" value="Genomic_DNA"/>
</dbReference>
<comment type="caution">
    <text evidence="1">The sequence shown here is derived from an EMBL/GenBank/DDBJ whole genome shotgun (WGS) entry which is preliminary data.</text>
</comment>
<evidence type="ECO:0000313" key="2">
    <source>
        <dbReference type="Proteomes" id="UP000326396"/>
    </source>
</evidence>
<organism evidence="1 2">
    <name type="scientific">Mikania micrantha</name>
    <name type="common">bitter vine</name>
    <dbReference type="NCBI Taxonomy" id="192012"/>
    <lineage>
        <taxon>Eukaryota</taxon>
        <taxon>Viridiplantae</taxon>
        <taxon>Streptophyta</taxon>
        <taxon>Embryophyta</taxon>
        <taxon>Tracheophyta</taxon>
        <taxon>Spermatophyta</taxon>
        <taxon>Magnoliopsida</taxon>
        <taxon>eudicotyledons</taxon>
        <taxon>Gunneridae</taxon>
        <taxon>Pentapetalae</taxon>
        <taxon>asterids</taxon>
        <taxon>campanulids</taxon>
        <taxon>Asterales</taxon>
        <taxon>Asteraceae</taxon>
        <taxon>Asteroideae</taxon>
        <taxon>Heliantheae alliance</taxon>
        <taxon>Eupatorieae</taxon>
        <taxon>Mikania</taxon>
    </lineage>
</organism>
<proteinExistence type="predicted"/>
<keyword evidence="2" id="KW-1185">Reference proteome</keyword>
<sequence length="95" mass="10807">MEVSSSRPLISAILPYVPEDSNWKCNGDGSDCLRCSRDRRRGCQHGHLLNISISKCRDASDQSDRSVDIKLDRSLKFELMRLGMNHRVFPLFVVA</sequence>